<dbReference type="InterPro" id="IPR000672">
    <property type="entry name" value="THF_DH/CycHdrlase"/>
</dbReference>
<dbReference type="GO" id="GO:0004488">
    <property type="term" value="F:methylenetetrahydrofolate dehydrogenase (NADP+) activity"/>
    <property type="evidence" value="ECO:0007669"/>
    <property type="project" value="InterPro"/>
</dbReference>
<reference evidence="3" key="1">
    <citation type="submission" date="2016-06" db="UniProtKB">
        <authorList>
            <consortium name="WormBaseParasite"/>
        </authorList>
    </citation>
    <scope>IDENTIFICATION</scope>
</reference>
<evidence type="ECO:0000256" key="1">
    <source>
        <dbReference type="ARBA" id="ARBA00012776"/>
    </source>
</evidence>
<feature type="domain" description="Tetrahydrofolate dehydrogenase/cyclohydrolase NAD(P)-binding" evidence="2">
    <location>
        <begin position="31"/>
        <end position="127"/>
    </location>
</feature>
<dbReference type="AlphaFoldDB" id="A0A183B0M9"/>
<dbReference type="WBParaSite" id="ECPE_0001280101-mRNA-1">
    <property type="protein sequence ID" value="ECPE_0001280101-mRNA-1"/>
    <property type="gene ID" value="ECPE_0001280101"/>
</dbReference>
<dbReference type="Gene3D" id="3.40.50.720">
    <property type="entry name" value="NAD(P)-binding Rossmann-like Domain"/>
    <property type="match status" value="1"/>
</dbReference>
<protein>
    <recommendedName>
        <fullName evidence="1">methenyltetrahydrofolate cyclohydrolase</fullName>
        <ecNumber evidence="1">3.5.4.9</ecNumber>
    </recommendedName>
</protein>
<evidence type="ECO:0000259" key="2">
    <source>
        <dbReference type="Pfam" id="PF02882"/>
    </source>
</evidence>
<dbReference type="PANTHER" id="PTHR48099">
    <property type="entry name" value="C-1-TETRAHYDROFOLATE SYNTHASE, CYTOPLASMIC-RELATED"/>
    <property type="match status" value="1"/>
</dbReference>
<organism evidence="3">
    <name type="scientific">Echinostoma caproni</name>
    <dbReference type="NCBI Taxonomy" id="27848"/>
    <lineage>
        <taxon>Eukaryota</taxon>
        <taxon>Metazoa</taxon>
        <taxon>Spiralia</taxon>
        <taxon>Lophotrochozoa</taxon>
        <taxon>Platyhelminthes</taxon>
        <taxon>Trematoda</taxon>
        <taxon>Digenea</taxon>
        <taxon>Plagiorchiida</taxon>
        <taxon>Echinostomata</taxon>
        <taxon>Echinostomatoidea</taxon>
        <taxon>Echinostomatidae</taxon>
        <taxon>Echinostoma</taxon>
    </lineage>
</organism>
<dbReference type="SUPFAM" id="SSF51735">
    <property type="entry name" value="NAD(P)-binding Rossmann-fold domains"/>
    <property type="match status" value="1"/>
</dbReference>
<dbReference type="EC" id="3.5.4.9" evidence="1"/>
<dbReference type="Pfam" id="PF02882">
    <property type="entry name" value="THF_DHG_CYH_C"/>
    <property type="match status" value="1"/>
</dbReference>
<sequence>LGFRNTALLSRENALCHHQSVDTGHYRMHIPCTASACFALIHQAMFPLHGSHCVVLGRGRLVGAPIADLLAGPGCATVTQCHIHTRNLEGEVARADVLVSGVGHPGLVRGEWIKPGSLVLDCGYSVVPIVVFPSDEQILSALQQIKDIGRLQAIPWSNRIRELPRYSIIMRLRLTVICR</sequence>
<accession>A0A183B0M9</accession>
<dbReference type="PRINTS" id="PR00085">
    <property type="entry name" value="THFDHDRGNASE"/>
</dbReference>
<dbReference type="PANTHER" id="PTHR48099:SF5">
    <property type="entry name" value="C-1-TETRAHYDROFOLATE SYNTHASE, CYTOPLASMIC"/>
    <property type="match status" value="1"/>
</dbReference>
<evidence type="ECO:0000313" key="3">
    <source>
        <dbReference type="WBParaSite" id="ECPE_0001280101-mRNA-1"/>
    </source>
</evidence>
<dbReference type="InterPro" id="IPR036291">
    <property type="entry name" value="NAD(P)-bd_dom_sf"/>
</dbReference>
<dbReference type="GO" id="GO:0005829">
    <property type="term" value="C:cytosol"/>
    <property type="evidence" value="ECO:0007669"/>
    <property type="project" value="TreeGrafter"/>
</dbReference>
<proteinExistence type="predicted"/>
<dbReference type="InterPro" id="IPR020631">
    <property type="entry name" value="THF_DH/CycHdrlase_NAD-bd_dom"/>
</dbReference>
<dbReference type="GO" id="GO:0004477">
    <property type="term" value="F:methenyltetrahydrofolate cyclohydrolase activity"/>
    <property type="evidence" value="ECO:0007669"/>
    <property type="project" value="UniProtKB-EC"/>
</dbReference>
<name>A0A183B0M9_9TREM</name>
<dbReference type="GO" id="GO:0035999">
    <property type="term" value="P:tetrahydrofolate interconversion"/>
    <property type="evidence" value="ECO:0007669"/>
    <property type="project" value="TreeGrafter"/>
</dbReference>